<organism evidence="2 3">
    <name type="scientific">Undibacterium amnicola</name>
    <dbReference type="NCBI Taxonomy" id="1834038"/>
    <lineage>
        <taxon>Bacteria</taxon>
        <taxon>Pseudomonadati</taxon>
        <taxon>Pseudomonadota</taxon>
        <taxon>Betaproteobacteria</taxon>
        <taxon>Burkholderiales</taxon>
        <taxon>Oxalobacteraceae</taxon>
        <taxon>Undibacterium</taxon>
    </lineage>
</organism>
<comment type="caution">
    <text evidence="2">The sequence shown here is derived from an EMBL/GenBank/DDBJ whole genome shotgun (WGS) entry which is preliminary data.</text>
</comment>
<dbReference type="EMBL" id="JACOFU010000001">
    <property type="protein sequence ID" value="MBC3830275.1"/>
    <property type="molecule type" value="Genomic_DNA"/>
</dbReference>
<dbReference type="PANTHER" id="PTHR11735:SF11">
    <property type="entry name" value="TRNA THREONYLCARBAMOYLADENOSINE BIOSYNTHESIS PROTEIN TSAB"/>
    <property type="match status" value="1"/>
</dbReference>
<dbReference type="SUPFAM" id="SSF53067">
    <property type="entry name" value="Actin-like ATPase domain"/>
    <property type="match status" value="2"/>
</dbReference>
<dbReference type="Gene3D" id="3.30.420.40">
    <property type="match status" value="2"/>
</dbReference>
<dbReference type="InterPro" id="IPR000905">
    <property type="entry name" value="Gcp-like_dom"/>
</dbReference>
<reference evidence="2 3" key="1">
    <citation type="submission" date="2020-08" db="EMBL/GenBank/DDBJ databases">
        <title>Novel species isolated from subtropical streams in China.</title>
        <authorList>
            <person name="Lu H."/>
        </authorList>
    </citation>
    <scope>NUCLEOTIDE SEQUENCE [LARGE SCALE GENOMIC DNA]</scope>
    <source>
        <strain evidence="2 3">KCTC 52442</strain>
    </source>
</reference>
<evidence type="ECO:0000259" key="1">
    <source>
        <dbReference type="Pfam" id="PF00814"/>
    </source>
</evidence>
<name>A0ABR6XL80_9BURK</name>
<gene>
    <name evidence="2" type="primary">tsaB</name>
    <name evidence="2" type="ORF">H8K33_02015</name>
</gene>
<protein>
    <submittedName>
        <fullName evidence="2">tRNA (Adenosine(37)-N6)-threonylcarbamoyltransferase complex dimerization subunit type 1 TsaB</fullName>
    </submittedName>
</protein>
<dbReference type="NCBIfam" id="TIGR03725">
    <property type="entry name" value="T6A_YeaZ"/>
    <property type="match status" value="1"/>
</dbReference>
<evidence type="ECO:0000313" key="2">
    <source>
        <dbReference type="EMBL" id="MBC3830275.1"/>
    </source>
</evidence>
<dbReference type="CDD" id="cd24032">
    <property type="entry name" value="ASKHA_NBD_TsaB"/>
    <property type="match status" value="1"/>
</dbReference>
<proteinExistence type="predicted"/>
<dbReference type="RefSeq" id="WP_186889300.1">
    <property type="nucleotide sequence ID" value="NZ_JACOFU010000001.1"/>
</dbReference>
<dbReference type="InterPro" id="IPR022496">
    <property type="entry name" value="T6A_TsaB"/>
</dbReference>
<accession>A0ABR6XL80</accession>
<keyword evidence="3" id="KW-1185">Reference proteome</keyword>
<dbReference type="Pfam" id="PF00814">
    <property type="entry name" value="TsaD"/>
    <property type="match status" value="1"/>
</dbReference>
<feature type="domain" description="Gcp-like" evidence="1">
    <location>
        <begin position="33"/>
        <end position="160"/>
    </location>
</feature>
<dbReference type="InterPro" id="IPR043129">
    <property type="entry name" value="ATPase_NBD"/>
</dbReference>
<dbReference type="PANTHER" id="PTHR11735">
    <property type="entry name" value="TRNA N6-ADENOSINE THREONYLCARBAMOYLTRANSFERASE"/>
    <property type="match status" value="1"/>
</dbReference>
<sequence length="228" mass="24475">MTILLAIETSTDLASVALISDRQITYRDLSGVQTHSFGLLPAVQDLLHASGITLDQLDAIAFGCGPGAFTGVRTACGVVQGLAFGLQIPVLPVISLLAMAEAAKNHHQLQNVVCCLDARMGEVYWAHYGFHEGAWQELYAPALSNLDAALDYAQGLQLDLVFGVGLSLPQAHANLRLVIQMPHARSALTIAEKYLQDGLRFDATQAQPLYLRNKIALTTAERILAASV</sequence>
<evidence type="ECO:0000313" key="3">
    <source>
        <dbReference type="Proteomes" id="UP000643610"/>
    </source>
</evidence>
<dbReference type="Proteomes" id="UP000643610">
    <property type="component" value="Unassembled WGS sequence"/>
</dbReference>